<feature type="region of interest" description="Disordered" evidence="1">
    <location>
        <begin position="333"/>
        <end position="370"/>
    </location>
</feature>
<proteinExistence type="predicted"/>
<dbReference type="Proteomes" id="UP001299235">
    <property type="component" value="Unassembled WGS sequence"/>
</dbReference>
<dbReference type="SUPFAM" id="SSF109998">
    <property type="entry name" value="Triger factor/SurA peptide-binding domain-like"/>
    <property type="match status" value="1"/>
</dbReference>
<accession>A0ABS8EW08</accession>
<gene>
    <name evidence="3" type="ORF">LKD42_08945</name>
</gene>
<dbReference type="SUPFAM" id="SSF54534">
    <property type="entry name" value="FKBP-like"/>
    <property type="match status" value="1"/>
</dbReference>
<dbReference type="InterPro" id="IPR046357">
    <property type="entry name" value="PPIase_dom_sf"/>
</dbReference>
<protein>
    <submittedName>
        <fullName evidence="3">Peptidylprolyl isomerase</fullName>
        <ecNumber evidence="3">5.2.1.8</ecNumber>
    </submittedName>
</protein>
<dbReference type="PROSITE" id="PS51257">
    <property type="entry name" value="PROKAR_LIPOPROTEIN"/>
    <property type="match status" value="1"/>
</dbReference>
<name>A0ABS8EW08_9FIRM</name>
<keyword evidence="2" id="KW-0732">Signal</keyword>
<feature type="chain" id="PRO_5047449289" evidence="2">
    <location>
        <begin position="21"/>
        <end position="370"/>
    </location>
</feature>
<dbReference type="InterPro" id="IPR027304">
    <property type="entry name" value="Trigger_fact/SurA_dom_sf"/>
</dbReference>
<evidence type="ECO:0000313" key="3">
    <source>
        <dbReference type="EMBL" id="MCC2149381.1"/>
    </source>
</evidence>
<dbReference type="GO" id="GO:0003755">
    <property type="term" value="F:peptidyl-prolyl cis-trans isomerase activity"/>
    <property type="evidence" value="ECO:0007669"/>
    <property type="project" value="UniProtKB-EC"/>
</dbReference>
<comment type="caution">
    <text evidence="3">The sequence shown here is derived from an EMBL/GenBank/DDBJ whole genome shotgun (WGS) entry which is preliminary data.</text>
</comment>
<dbReference type="EC" id="5.2.1.8" evidence="3"/>
<reference evidence="3 4" key="1">
    <citation type="submission" date="2021-10" db="EMBL/GenBank/DDBJ databases">
        <title>Anaerobic single-cell dispensing facilitates the cultivation of human gut bacteria.</title>
        <authorList>
            <person name="Afrizal A."/>
        </authorList>
    </citation>
    <scope>NUCLEOTIDE SEQUENCE [LARGE SCALE GENOMIC DNA]</scope>
    <source>
        <strain evidence="3 4">CLA-AA-H246</strain>
    </source>
</reference>
<evidence type="ECO:0000256" key="2">
    <source>
        <dbReference type="SAM" id="SignalP"/>
    </source>
</evidence>
<evidence type="ECO:0000256" key="1">
    <source>
        <dbReference type="SAM" id="MobiDB-lite"/>
    </source>
</evidence>
<sequence length="370" mass="40433">MKKTMKNRLAVAGLCFTLTAGMLTGCSGNSGKAIITLDGQKTEYAVANIMLRYSQAQMQAFYGSYLGDNLWSQYGDSTKSTMMDTLKQMLILEQHQDEYNVSLTDDDKKKIDEAAQQFMDDNDQATLKSMGATKERVARVLELYTIRNKMSNAIVADVDTNVTDDEAAQKTINYVVFGTADTTDSDGNKVVLTDDEKAALLANAQKVRDAVAGGKSMEDAVKDVDDTKTVSSTSYGDNDESYTLDEAIRNAADKLKDGEVADEVITTDAGYYVIQMKATYDPDATASKKERIINERKSSKFSEVYDAWESAADYTQDDALLKEITFHDIYQMATEAQSETGTESTESTEDAGSTEATEAASETESAAATE</sequence>
<evidence type="ECO:0000313" key="4">
    <source>
        <dbReference type="Proteomes" id="UP001299235"/>
    </source>
</evidence>
<dbReference type="Gene3D" id="3.10.50.40">
    <property type="match status" value="1"/>
</dbReference>
<organism evidence="3 4">
    <name type="scientific">Hominisplanchenecus faecis</name>
    <dbReference type="NCBI Taxonomy" id="2885351"/>
    <lineage>
        <taxon>Bacteria</taxon>
        <taxon>Bacillati</taxon>
        <taxon>Bacillota</taxon>
        <taxon>Clostridia</taxon>
        <taxon>Lachnospirales</taxon>
        <taxon>Lachnospiraceae</taxon>
        <taxon>Hominisplanchenecus</taxon>
    </lineage>
</organism>
<feature type="signal peptide" evidence="2">
    <location>
        <begin position="1"/>
        <end position="20"/>
    </location>
</feature>
<keyword evidence="3" id="KW-0413">Isomerase</keyword>
<keyword evidence="4" id="KW-1185">Reference proteome</keyword>
<dbReference type="EMBL" id="JAJEQE010000028">
    <property type="protein sequence ID" value="MCC2149381.1"/>
    <property type="molecule type" value="Genomic_DNA"/>
</dbReference>
<dbReference type="RefSeq" id="WP_248835485.1">
    <property type="nucleotide sequence ID" value="NZ_JAJEQE010000028.1"/>
</dbReference>